<keyword evidence="3" id="KW-1185">Reference proteome</keyword>
<evidence type="ECO:0000313" key="3">
    <source>
        <dbReference type="Proteomes" id="UP000009169"/>
    </source>
</evidence>
<dbReference type="EMBL" id="DS995792">
    <property type="protein sequence ID" value="EGE08999.1"/>
    <property type="molecule type" value="Genomic_DNA"/>
</dbReference>
<dbReference type="eggNOG" id="ENOG502RS42">
    <property type="taxonomic scope" value="Eukaryota"/>
</dbReference>
<gene>
    <name evidence="2" type="ORF">TEQG_07912</name>
</gene>
<name>F2Q4D1_TRIEC</name>
<sequence>MAPKWPQVDNGPEHINEHAAYLREACHQLQALRQDQVPWNIVQQYITSTVTLVGKVLQQPSGDIQIFTLSRAEAARLRESRGWVSGLGEHAKLIVPTYGVIIHGISTNSINTKDQEATIQRILVDNHTVIPKAEISSVGWLTRESTLKHASSIVVEFMDPEMANAIIYAGMAWEGQIHMLCKGAHKAWSNACPARKKELERVEQAKRARNTYWHVVSTDKPPKDDRRAKQHRTSNFAPSRIVTLPDTPSVEPSDQRDPTAEPSPAQARNPLPELRPLEPAITQTDADTPAAEERVTPLSQQAPLDLANVDPQLLATEQSRDSDLRGEDIPETIEATAAETISAQQSSHPPGVTEREFDMNDVEDWLDDFENNRADRRQFSEVGSIPTSMATDTCTTRKLYKGCRCPEHQEIYNNWPTRNAEMTIAHCMRICMYCGKDFPDAPKLRKHLRKRKEYIRRNLRVPFEPRGRWGNHTPNWKPREPRTRTTRSLSPPFHRPRTWGLRSRSPIDRPSAEIPQC</sequence>
<dbReference type="HOGENOM" id="CLU_025453_0_0_1"/>
<evidence type="ECO:0000313" key="2">
    <source>
        <dbReference type="EMBL" id="EGE08999.1"/>
    </source>
</evidence>
<dbReference type="Proteomes" id="UP000009169">
    <property type="component" value="Unassembled WGS sequence"/>
</dbReference>
<dbReference type="AlphaFoldDB" id="F2Q4D1"/>
<reference evidence="3" key="1">
    <citation type="journal article" date="2012" name="MBio">
        <title>Comparative genome analysis of Trichophyton rubrum and related dermatophytes reveals candidate genes involved in infection.</title>
        <authorList>
            <person name="Martinez D.A."/>
            <person name="Oliver B.G."/>
            <person name="Graeser Y."/>
            <person name="Goldberg J.M."/>
            <person name="Li W."/>
            <person name="Martinez-Rossi N.M."/>
            <person name="Monod M."/>
            <person name="Shelest E."/>
            <person name="Barton R.C."/>
            <person name="Birch E."/>
            <person name="Brakhage A.A."/>
            <person name="Chen Z."/>
            <person name="Gurr S.J."/>
            <person name="Heiman D."/>
            <person name="Heitman J."/>
            <person name="Kosti I."/>
            <person name="Rossi A."/>
            <person name="Saif S."/>
            <person name="Samalova M."/>
            <person name="Saunders C.W."/>
            <person name="Shea T."/>
            <person name="Summerbell R.C."/>
            <person name="Xu J."/>
            <person name="Young S."/>
            <person name="Zeng Q."/>
            <person name="Birren B.W."/>
            <person name="Cuomo C.A."/>
            <person name="White T.C."/>
        </authorList>
    </citation>
    <scope>NUCLEOTIDE SEQUENCE [LARGE SCALE GENOMIC DNA]</scope>
    <source>
        <strain evidence="3">ATCC MYA-4606 / CBS 127.97</strain>
    </source>
</reference>
<evidence type="ECO:0000256" key="1">
    <source>
        <dbReference type="SAM" id="MobiDB-lite"/>
    </source>
</evidence>
<feature type="compositionally biased region" description="Low complexity" evidence="1">
    <location>
        <begin position="270"/>
        <end position="279"/>
    </location>
</feature>
<accession>F2Q4D1</accession>
<feature type="region of interest" description="Disordered" evidence="1">
    <location>
        <begin position="212"/>
        <end position="308"/>
    </location>
</feature>
<feature type="region of interest" description="Disordered" evidence="1">
    <location>
        <begin position="466"/>
        <end position="517"/>
    </location>
</feature>
<proteinExistence type="predicted"/>
<dbReference type="VEuPathDB" id="FungiDB:TEQG_07912"/>
<protein>
    <submittedName>
        <fullName evidence="2">Uncharacterized protein</fullName>
    </submittedName>
</protein>
<organism evidence="2 3">
    <name type="scientific">Trichophyton equinum (strain ATCC MYA-4606 / CBS 127.97)</name>
    <name type="common">Horse ringworm fungus</name>
    <dbReference type="NCBI Taxonomy" id="559882"/>
    <lineage>
        <taxon>Eukaryota</taxon>
        <taxon>Fungi</taxon>
        <taxon>Dikarya</taxon>
        <taxon>Ascomycota</taxon>
        <taxon>Pezizomycotina</taxon>
        <taxon>Eurotiomycetes</taxon>
        <taxon>Eurotiomycetidae</taxon>
        <taxon>Onygenales</taxon>
        <taxon>Arthrodermataceae</taxon>
        <taxon>Trichophyton</taxon>
    </lineage>
</organism>